<proteinExistence type="predicted"/>
<feature type="transmembrane region" description="Helical" evidence="2">
    <location>
        <begin position="60"/>
        <end position="80"/>
    </location>
</feature>
<feature type="transmembrane region" description="Helical" evidence="2">
    <location>
        <begin position="624"/>
        <end position="646"/>
    </location>
</feature>
<feature type="transmembrane region" description="Helical" evidence="2">
    <location>
        <begin position="259"/>
        <end position="280"/>
    </location>
</feature>
<protein>
    <submittedName>
        <fullName evidence="4">TRAP transporter, 4TM/12TM fusion protein</fullName>
    </submittedName>
</protein>
<dbReference type="Pfam" id="PF06808">
    <property type="entry name" value="DctM"/>
    <property type="match status" value="1"/>
</dbReference>
<evidence type="ECO:0000313" key="4">
    <source>
        <dbReference type="EMBL" id="SDK06530.1"/>
    </source>
</evidence>
<accession>A0A1G8YX20</accession>
<sequence length="776" mass="82309">MSTQRSRFGRLTPLRLLDGITYAMAAALTAFTIYYAFYILTNLSLAGISLRAFIPPELVFSERAEYVVLFTGWGLAVYYLDYARQQFRERLGDSSAVDDPAAADNADSERPQEPPEKVTLLDDLGLESQRLSRATQRFKRVYGRFDPYLAIGLAVLSLVTMAYIFGAFDRLDGDAHILGFSTTDHIIGAALIVLVTDATRRAFGMIIASVAIFAIVYSHAAVSTLPFLPDLLAWSGEDVTGIIEEAALGVQSGIYDSTIMGIGSTWVAIFIMFAGIAKAYGLMDYIREVGTELGGTLRTGVVQIAVISSMIMGSITGSAAANTATTGSFTIPMIQDQGVRDDYAASIEAVASAGGQMLPPVMGVAAFLMADIIEVPYLDIVQAGTIPAALFYLSVCLAVHFSILKFGWTTSDLSPFDWRVLLSGLHFLIPLGVLLYTLIILRFTPLTAGFYTILSIVAIIFVRNFLIDVFSIDEVVQSKLGRKNTHSDGTTDGDVQSVDSTTDGVGASSYRSLVKTSKQTVDGLYQGGLEMAPLVGVLAAMGLIVELLETSGMTGRLGAGIIGFADVSIMGFTGGLALVLVLAMIASIAFGLGMPTPAAYILVAFLIASAVTELGVPEITTHMFVFYFAMLSAITPPVAISVAVGSRIAGTSFMTACVQALRIGAPGFVIPFAFVANNSLIQWSTMTLFAFPVVLAGTIGLIVGTVGFDGAQDLSLPVRAFYVVAGFAAMFGTVVGGTVGMAIQAVAAATIVLLLLRARYLIGYDVDRVRSPSASD</sequence>
<feature type="region of interest" description="Disordered" evidence="1">
    <location>
        <begin position="94"/>
        <end position="115"/>
    </location>
</feature>
<dbReference type="AlphaFoldDB" id="A0A1G8YX20"/>
<feature type="transmembrane region" description="Helical" evidence="2">
    <location>
        <begin position="448"/>
        <end position="466"/>
    </location>
</feature>
<feature type="transmembrane region" description="Helical" evidence="2">
    <location>
        <begin position="147"/>
        <end position="165"/>
    </location>
</feature>
<feature type="transmembrane region" description="Helical" evidence="2">
    <location>
        <begin position="420"/>
        <end position="441"/>
    </location>
</feature>
<feature type="transmembrane region" description="Helical" evidence="2">
    <location>
        <begin position="20"/>
        <end position="40"/>
    </location>
</feature>
<feature type="transmembrane region" description="Helical" evidence="2">
    <location>
        <begin position="688"/>
        <end position="708"/>
    </location>
</feature>
<evidence type="ECO:0000259" key="3">
    <source>
        <dbReference type="Pfam" id="PF06808"/>
    </source>
</evidence>
<dbReference type="InterPro" id="IPR010656">
    <property type="entry name" value="DctM"/>
</dbReference>
<feature type="transmembrane region" description="Helical" evidence="2">
    <location>
        <begin position="720"/>
        <end position="753"/>
    </location>
</feature>
<keyword evidence="2" id="KW-1133">Transmembrane helix</keyword>
<keyword evidence="5" id="KW-1185">Reference proteome</keyword>
<name>A0A1G8YX20_9EURY</name>
<feature type="transmembrane region" description="Helical" evidence="2">
    <location>
        <begin position="202"/>
        <end position="222"/>
    </location>
</feature>
<feature type="transmembrane region" description="Helical" evidence="2">
    <location>
        <begin position="652"/>
        <end position="676"/>
    </location>
</feature>
<evidence type="ECO:0000256" key="2">
    <source>
        <dbReference type="SAM" id="Phobius"/>
    </source>
</evidence>
<dbReference type="Proteomes" id="UP000198882">
    <property type="component" value="Unassembled WGS sequence"/>
</dbReference>
<feature type="transmembrane region" description="Helical" evidence="2">
    <location>
        <begin position="389"/>
        <end position="408"/>
    </location>
</feature>
<keyword evidence="2" id="KW-0472">Membrane</keyword>
<feature type="domain" description="TRAP C4-dicarboxylate transport system permease DctM subunit" evidence="3">
    <location>
        <begin position="192"/>
        <end position="682"/>
    </location>
</feature>
<reference evidence="5" key="1">
    <citation type="submission" date="2016-10" db="EMBL/GenBank/DDBJ databases">
        <authorList>
            <person name="Varghese N."/>
            <person name="Submissions S."/>
        </authorList>
    </citation>
    <scope>NUCLEOTIDE SEQUENCE [LARGE SCALE GENOMIC DNA]</scope>
    <source>
        <strain evidence="5">B4,CECT 8067,JCM 17497</strain>
    </source>
</reference>
<evidence type="ECO:0000313" key="5">
    <source>
        <dbReference type="Proteomes" id="UP000198882"/>
    </source>
</evidence>
<organism evidence="4 5">
    <name type="scientific">Natronorubrum texcoconense</name>
    <dbReference type="NCBI Taxonomy" id="1095776"/>
    <lineage>
        <taxon>Archaea</taxon>
        <taxon>Methanobacteriati</taxon>
        <taxon>Methanobacteriota</taxon>
        <taxon>Stenosarchaea group</taxon>
        <taxon>Halobacteria</taxon>
        <taxon>Halobacteriales</taxon>
        <taxon>Natrialbaceae</taxon>
        <taxon>Natronorubrum</taxon>
    </lineage>
</organism>
<dbReference type="PANTHER" id="PTHR43849:SF2">
    <property type="entry name" value="BLL3936 PROTEIN"/>
    <property type="match status" value="1"/>
</dbReference>
<feature type="transmembrane region" description="Helical" evidence="2">
    <location>
        <begin position="301"/>
        <end position="321"/>
    </location>
</feature>
<dbReference type="NCBIfam" id="TIGR02123">
    <property type="entry name" value="TRAP_fused"/>
    <property type="match status" value="1"/>
</dbReference>
<feature type="transmembrane region" description="Helical" evidence="2">
    <location>
        <begin position="177"/>
        <end position="195"/>
    </location>
</feature>
<dbReference type="InterPro" id="IPR011853">
    <property type="entry name" value="TRAP_DctM-Dct_fused"/>
</dbReference>
<feature type="region of interest" description="Disordered" evidence="1">
    <location>
        <begin position="483"/>
        <end position="507"/>
    </location>
</feature>
<dbReference type="EMBL" id="FNFE01000002">
    <property type="protein sequence ID" value="SDK06530.1"/>
    <property type="molecule type" value="Genomic_DNA"/>
</dbReference>
<feature type="transmembrane region" description="Helical" evidence="2">
    <location>
        <begin position="531"/>
        <end position="548"/>
    </location>
</feature>
<feature type="transmembrane region" description="Helical" evidence="2">
    <location>
        <begin position="569"/>
        <end position="592"/>
    </location>
</feature>
<feature type="compositionally biased region" description="Low complexity" evidence="1">
    <location>
        <begin position="94"/>
        <end position="105"/>
    </location>
</feature>
<gene>
    <name evidence="4" type="ORF">SAMN04515672_2311</name>
</gene>
<dbReference type="PANTHER" id="PTHR43849">
    <property type="entry name" value="BLL3936 PROTEIN"/>
    <property type="match status" value="1"/>
</dbReference>
<dbReference type="STRING" id="1095776.SAMN04515672_2311"/>
<keyword evidence="2" id="KW-0812">Transmembrane</keyword>
<evidence type="ECO:0000256" key="1">
    <source>
        <dbReference type="SAM" id="MobiDB-lite"/>
    </source>
</evidence>
<feature type="compositionally biased region" description="Polar residues" evidence="1">
    <location>
        <begin position="487"/>
        <end position="507"/>
    </location>
</feature>